<proteinExistence type="inferred from homology"/>
<dbReference type="PANTHER" id="PTHR32552:SF82">
    <property type="entry name" value="FCUA PROTEIN"/>
    <property type="match status" value="1"/>
</dbReference>
<feature type="domain" description="Secretin/TonB short N-terminal" evidence="5">
    <location>
        <begin position="60"/>
        <end position="111"/>
    </location>
</feature>
<dbReference type="Pfam" id="PF07715">
    <property type="entry name" value="Plug"/>
    <property type="match status" value="1"/>
</dbReference>
<reference evidence="6 7" key="1">
    <citation type="submission" date="2015-09" db="EMBL/GenBank/DDBJ databases">
        <title>Genome announcement of multiple Pseudomonas syringae strains.</title>
        <authorList>
            <person name="Thakur S."/>
            <person name="Wang P.W."/>
            <person name="Gong Y."/>
            <person name="Weir B.S."/>
            <person name="Guttman D.S."/>
        </authorList>
    </citation>
    <scope>NUCLEOTIDE SEQUENCE [LARGE SCALE GENOMIC DNA]</scope>
    <source>
        <strain evidence="6 7">ICMP6289</strain>
    </source>
</reference>
<dbReference type="Gene3D" id="2.170.130.10">
    <property type="entry name" value="TonB-dependent receptor, plug domain"/>
    <property type="match status" value="1"/>
</dbReference>
<dbReference type="InterPro" id="IPR037066">
    <property type="entry name" value="Plug_dom_sf"/>
</dbReference>
<evidence type="ECO:0000313" key="6">
    <source>
        <dbReference type="EMBL" id="KPX88797.1"/>
    </source>
</evidence>
<evidence type="ECO:0000256" key="3">
    <source>
        <dbReference type="ARBA" id="ARBA00023237"/>
    </source>
</evidence>
<comment type="subcellular location">
    <subcellularLocation>
        <location evidence="4">Cell outer membrane</location>
        <topology evidence="4">Multi-pass membrane protein</topology>
    </subcellularLocation>
</comment>
<protein>
    <recommendedName>
        <fullName evidence="5">Secretin/TonB short N-terminal domain-containing protein</fullName>
    </recommendedName>
</protein>
<dbReference type="AlphaFoldDB" id="A0A0P9UJ20"/>
<dbReference type="SMART" id="SM00965">
    <property type="entry name" value="STN"/>
    <property type="match status" value="1"/>
</dbReference>
<name>A0A0P9UJ20_9PSED</name>
<keyword evidence="4" id="KW-1134">Transmembrane beta strand</keyword>
<comment type="caution">
    <text evidence="6">The sequence shown here is derived from an EMBL/GenBank/DDBJ whole genome shotgun (WGS) entry which is preliminary data.</text>
</comment>
<dbReference type="Gene3D" id="3.55.50.30">
    <property type="match status" value="1"/>
</dbReference>
<dbReference type="GO" id="GO:0009279">
    <property type="term" value="C:cell outer membrane"/>
    <property type="evidence" value="ECO:0007669"/>
    <property type="project" value="UniProtKB-SubCell"/>
</dbReference>
<organism evidence="6 7">
    <name type="scientific">Pseudomonas meliae</name>
    <dbReference type="NCBI Taxonomy" id="86176"/>
    <lineage>
        <taxon>Bacteria</taxon>
        <taxon>Pseudomonadati</taxon>
        <taxon>Pseudomonadota</taxon>
        <taxon>Gammaproteobacteria</taxon>
        <taxon>Pseudomonadales</taxon>
        <taxon>Pseudomonadaceae</taxon>
        <taxon>Pseudomonas</taxon>
    </lineage>
</organism>
<gene>
    <name evidence="6" type="ORF">ALO64_100794</name>
</gene>
<evidence type="ECO:0000259" key="5">
    <source>
        <dbReference type="SMART" id="SM00965"/>
    </source>
</evidence>
<dbReference type="GO" id="GO:0015344">
    <property type="term" value="F:siderophore uptake transmembrane transporter activity"/>
    <property type="evidence" value="ECO:0007669"/>
    <property type="project" value="TreeGrafter"/>
</dbReference>
<dbReference type="PANTHER" id="PTHR32552">
    <property type="entry name" value="FERRICHROME IRON RECEPTOR-RELATED"/>
    <property type="match status" value="1"/>
</dbReference>
<evidence type="ECO:0000256" key="2">
    <source>
        <dbReference type="ARBA" id="ARBA00023136"/>
    </source>
</evidence>
<evidence type="ECO:0000313" key="7">
    <source>
        <dbReference type="Proteomes" id="UP000050455"/>
    </source>
</evidence>
<dbReference type="PATRIC" id="fig|86176.4.peg.5108"/>
<keyword evidence="4" id="KW-0812">Transmembrane</keyword>
<dbReference type="InterPro" id="IPR011662">
    <property type="entry name" value="Secretin/TonB_short_N"/>
</dbReference>
<keyword evidence="1 4" id="KW-0813">Transport</keyword>
<sequence>MSRSLDTLLRPSLLAVAIALCTPLVSPLLMAAQQASVVAYDLPAGPLATTLNQISSQGGLALSLDPALVAGKTSAAVKGNFDAATALREALRGSGLQLVQSSAGTYTLMVMEQNALNLSDVNINANSAPAEGSEAAGYRSENISSVGALGGMKLQDAPYSISVTPQALLKNIQATSLDDVIKHNPFTQMYSPTSAGYASAVNIRGFSSAGSLNIANDGLRFTNGADGSNYIEEMEQLEVITGLTGFLYGPASPGGLVNYVIKRPTYERYNSVTHGQCRWRKLLLAWRFRRADRQRRQVCLSPERVDSGWRNRCRHEQASSRNDFPGAGLERLRRPAGAVRRFTQKDRNSRPDQLLVLW</sequence>
<dbReference type="EMBL" id="LJQT01000235">
    <property type="protein sequence ID" value="KPX88797.1"/>
    <property type="molecule type" value="Genomic_DNA"/>
</dbReference>
<keyword evidence="7" id="KW-1185">Reference proteome</keyword>
<accession>A0A0P9UJ20</accession>
<dbReference type="SUPFAM" id="SSF56935">
    <property type="entry name" value="Porins"/>
    <property type="match status" value="1"/>
</dbReference>
<dbReference type="PROSITE" id="PS52016">
    <property type="entry name" value="TONB_DEPENDENT_REC_3"/>
    <property type="match status" value="1"/>
</dbReference>
<dbReference type="Proteomes" id="UP000050455">
    <property type="component" value="Unassembled WGS sequence"/>
</dbReference>
<evidence type="ECO:0000256" key="4">
    <source>
        <dbReference type="PROSITE-ProRule" id="PRU01360"/>
    </source>
</evidence>
<dbReference type="InterPro" id="IPR012910">
    <property type="entry name" value="Plug_dom"/>
</dbReference>
<comment type="similarity">
    <text evidence="4">Belongs to the TonB-dependent receptor family.</text>
</comment>
<evidence type="ECO:0000256" key="1">
    <source>
        <dbReference type="ARBA" id="ARBA00022448"/>
    </source>
</evidence>
<dbReference type="InterPro" id="IPR039426">
    <property type="entry name" value="TonB-dep_rcpt-like"/>
</dbReference>
<keyword evidence="2 4" id="KW-0472">Membrane</keyword>
<dbReference type="Pfam" id="PF07660">
    <property type="entry name" value="STN"/>
    <property type="match status" value="1"/>
</dbReference>
<keyword evidence="3 4" id="KW-0998">Cell outer membrane</keyword>